<proteinExistence type="predicted"/>
<evidence type="ECO:0000313" key="3">
    <source>
        <dbReference type="Proteomes" id="UP000198771"/>
    </source>
</evidence>
<accession>A0A1G6E3K7</accession>
<dbReference type="Gene3D" id="3.30.1340.30">
    <property type="match status" value="1"/>
</dbReference>
<dbReference type="AlphaFoldDB" id="A0A1G6E3K7"/>
<dbReference type="InterPro" id="IPR007055">
    <property type="entry name" value="BON_dom"/>
</dbReference>
<dbReference type="PROSITE" id="PS50914">
    <property type="entry name" value="BON"/>
    <property type="match status" value="1"/>
</dbReference>
<dbReference type="Proteomes" id="UP000198771">
    <property type="component" value="Unassembled WGS sequence"/>
</dbReference>
<name>A0A1G6E3K7_9BACT</name>
<evidence type="ECO:0000313" key="2">
    <source>
        <dbReference type="EMBL" id="SDB52034.1"/>
    </source>
</evidence>
<evidence type="ECO:0000259" key="1">
    <source>
        <dbReference type="PROSITE" id="PS50914"/>
    </source>
</evidence>
<keyword evidence="3" id="KW-1185">Reference proteome</keyword>
<reference evidence="2 3" key="1">
    <citation type="submission" date="2016-10" db="EMBL/GenBank/DDBJ databases">
        <authorList>
            <person name="de Groot N.N."/>
        </authorList>
    </citation>
    <scope>NUCLEOTIDE SEQUENCE [LARGE SCALE GENOMIC DNA]</scope>
    <source>
        <strain evidence="2 3">ASO4-2</strain>
    </source>
</reference>
<dbReference type="Pfam" id="PF04972">
    <property type="entry name" value="BON"/>
    <property type="match status" value="1"/>
</dbReference>
<dbReference type="OrthoDB" id="7360581at2"/>
<protein>
    <submittedName>
        <fullName evidence="2">BON domain-containing protein</fullName>
    </submittedName>
</protein>
<organism evidence="2 3">
    <name type="scientific">Desulfonatronum thiosulfatophilum</name>
    <dbReference type="NCBI Taxonomy" id="617002"/>
    <lineage>
        <taxon>Bacteria</taxon>
        <taxon>Pseudomonadati</taxon>
        <taxon>Thermodesulfobacteriota</taxon>
        <taxon>Desulfovibrionia</taxon>
        <taxon>Desulfovibrionales</taxon>
        <taxon>Desulfonatronaceae</taxon>
        <taxon>Desulfonatronum</taxon>
    </lineage>
</organism>
<sequence>MKKTIIFLIIGALVVVGVIWFLTADEPAPIMQPTEERTTPPGMEPGRAITAEDQAGQEYHARMEAWRVRVEDIQDELADNGEVVRRTPDADEVQFGAAIDERITSEINARIAGDPGLSVFDIAVSTNEGRVHLSGTVGAQEFIGRAMALALDTPNVREVRSTIQVQ</sequence>
<dbReference type="EMBL" id="FMXO01000015">
    <property type="protein sequence ID" value="SDB52034.1"/>
    <property type="molecule type" value="Genomic_DNA"/>
</dbReference>
<dbReference type="RefSeq" id="WP_092122522.1">
    <property type="nucleotide sequence ID" value="NZ_FMXO01000015.1"/>
</dbReference>
<feature type="domain" description="BON" evidence="1">
    <location>
        <begin position="99"/>
        <end position="166"/>
    </location>
</feature>
<dbReference type="STRING" id="617002.SAMN05660653_02589"/>
<gene>
    <name evidence="2" type="ORF">SAMN05660653_02589</name>
</gene>